<dbReference type="AlphaFoldDB" id="E9GW54"/>
<reference evidence="1 2" key="1">
    <citation type="journal article" date="2011" name="Science">
        <title>The ecoresponsive genome of Daphnia pulex.</title>
        <authorList>
            <person name="Colbourne J.K."/>
            <person name="Pfrender M.E."/>
            <person name="Gilbert D."/>
            <person name="Thomas W.K."/>
            <person name="Tucker A."/>
            <person name="Oakley T.H."/>
            <person name="Tokishita S."/>
            <person name="Aerts A."/>
            <person name="Arnold G.J."/>
            <person name="Basu M.K."/>
            <person name="Bauer D.J."/>
            <person name="Caceres C.E."/>
            <person name="Carmel L."/>
            <person name="Casola C."/>
            <person name="Choi J.H."/>
            <person name="Detter J.C."/>
            <person name="Dong Q."/>
            <person name="Dusheyko S."/>
            <person name="Eads B.D."/>
            <person name="Frohlich T."/>
            <person name="Geiler-Samerotte K.A."/>
            <person name="Gerlach D."/>
            <person name="Hatcher P."/>
            <person name="Jogdeo S."/>
            <person name="Krijgsveld J."/>
            <person name="Kriventseva E.V."/>
            <person name="Kultz D."/>
            <person name="Laforsch C."/>
            <person name="Lindquist E."/>
            <person name="Lopez J."/>
            <person name="Manak J.R."/>
            <person name="Muller J."/>
            <person name="Pangilinan J."/>
            <person name="Patwardhan R.P."/>
            <person name="Pitluck S."/>
            <person name="Pritham E.J."/>
            <person name="Rechtsteiner A."/>
            <person name="Rho M."/>
            <person name="Rogozin I.B."/>
            <person name="Sakarya O."/>
            <person name="Salamov A."/>
            <person name="Schaack S."/>
            <person name="Shapiro H."/>
            <person name="Shiga Y."/>
            <person name="Skalitzky C."/>
            <person name="Smith Z."/>
            <person name="Souvorov A."/>
            <person name="Sung W."/>
            <person name="Tang Z."/>
            <person name="Tsuchiya D."/>
            <person name="Tu H."/>
            <person name="Vos H."/>
            <person name="Wang M."/>
            <person name="Wolf Y.I."/>
            <person name="Yamagata H."/>
            <person name="Yamada T."/>
            <person name="Ye Y."/>
            <person name="Shaw J.R."/>
            <person name="Andrews J."/>
            <person name="Crease T.J."/>
            <person name="Tang H."/>
            <person name="Lucas S.M."/>
            <person name="Robertson H.M."/>
            <person name="Bork P."/>
            <person name="Koonin E.V."/>
            <person name="Zdobnov E.M."/>
            <person name="Grigoriev I.V."/>
            <person name="Lynch M."/>
            <person name="Boore J.L."/>
        </authorList>
    </citation>
    <scope>NUCLEOTIDE SEQUENCE [LARGE SCALE GENOMIC DNA]</scope>
</reference>
<proteinExistence type="predicted"/>
<dbReference type="HOGENOM" id="CLU_1300804_0_0_1"/>
<keyword evidence="2" id="KW-1185">Reference proteome</keyword>
<accession>E9GW54</accession>
<gene>
    <name evidence="1" type="ORF">DAPPUDRAFT_107155</name>
</gene>
<dbReference type="EMBL" id="GL732569">
    <property type="protein sequence ID" value="EFX76286.1"/>
    <property type="molecule type" value="Genomic_DNA"/>
</dbReference>
<sequence>MREEEERLKSSLAFVQQSEKKQEKLNILRRWRHKSSRVAFGFRCWKTNADRWNNFEMSTREPNKNSGMRVLAREFWPDLSKIRHRDVSKELSLPHAVFKVLPVIYVSFSPSLPTREAESLGVRGHAYCPTGVIIRHNKLAARKKLAVVEKLGVEDYDDLASQGKRIKSWILANRHSYSRWPGISVCPMISHTSSCIKCRCIQRSKKASNKIH</sequence>
<evidence type="ECO:0000313" key="1">
    <source>
        <dbReference type="EMBL" id="EFX76286.1"/>
    </source>
</evidence>
<organism evidence="1 2">
    <name type="scientific">Daphnia pulex</name>
    <name type="common">Water flea</name>
    <dbReference type="NCBI Taxonomy" id="6669"/>
    <lineage>
        <taxon>Eukaryota</taxon>
        <taxon>Metazoa</taxon>
        <taxon>Ecdysozoa</taxon>
        <taxon>Arthropoda</taxon>
        <taxon>Crustacea</taxon>
        <taxon>Branchiopoda</taxon>
        <taxon>Diplostraca</taxon>
        <taxon>Cladocera</taxon>
        <taxon>Anomopoda</taxon>
        <taxon>Daphniidae</taxon>
        <taxon>Daphnia</taxon>
    </lineage>
</organism>
<dbReference type="KEGG" id="dpx:DAPPUDRAFT_107155"/>
<protein>
    <submittedName>
        <fullName evidence="1">Uncharacterized protein</fullName>
    </submittedName>
</protein>
<evidence type="ECO:0000313" key="2">
    <source>
        <dbReference type="Proteomes" id="UP000000305"/>
    </source>
</evidence>
<dbReference type="Proteomes" id="UP000000305">
    <property type="component" value="Unassembled WGS sequence"/>
</dbReference>
<dbReference type="InParanoid" id="E9GW54"/>
<name>E9GW54_DAPPU</name>